<dbReference type="EMBL" id="VSWC01000053">
    <property type="protein sequence ID" value="KAA1101026.1"/>
    <property type="molecule type" value="Genomic_DNA"/>
</dbReference>
<evidence type="ECO:0000313" key="3">
    <source>
        <dbReference type="Proteomes" id="UP000324748"/>
    </source>
</evidence>
<keyword evidence="1" id="KW-0732">Signal</keyword>
<organism evidence="2 3">
    <name type="scientific">Puccinia graminis f. sp. tritici</name>
    <dbReference type="NCBI Taxonomy" id="56615"/>
    <lineage>
        <taxon>Eukaryota</taxon>
        <taxon>Fungi</taxon>
        <taxon>Dikarya</taxon>
        <taxon>Basidiomycota</taxon>
        <taxon>Pucciniomycotina</taxon>
        <taxon>Pucciniomycetes</taxon>
        <taxon>Pucciniales</taxon>
        <taxon>Pucciniaceae</taxon>
        <taxon>Puccinia</taxon>
    </lineage>
</organism>
<protein>
    <submittedName>
        <fullName evidence="2">Uncharacterized protein</fullName>
    </submittedName>
</protein>
<dbReference type="Proteomes" id="UP000324748">
    <property type="component" value="Unassembled WGS sequence"/>
</dbReference>
<evidence type="ECO:0000313" key="2">
    <source>
        <dbReference type="EMBL" id="KAA1101026.1"/>
    </source>
</evidence>
<feature type="chain" id="PRO_5023124296" evidence="1">
    <location>
        <begin position="25"/>
        <end position="525"/>
    </location>
</feature>
<reference evidence="2 3" key="1">
    <citation type="submission" date="2019-05" db="EMBL/GenBank/DDBJ databases">
        <title>Emergence of the Ug99 lineage of the wheat stem rust pathogen through somatic hybridization.</title>
        <authorList>
            <person name="Li F."/>
            <person name="Upadhyaya N.M."/>
            <person name="Sperschneider J."/>
            <person name="Matny O."/>
            <person name="Nguyen-Phuc H."/>
            <person name="Mago R."/>
            <person name="Raley C."/>
            <person name="Miller M.E."/>
            <person name="Silverstein K.A.T."/>
            <person name="Henningsen E."/>
            <person name="Hirsch C.D."/>
            <person name="Visser B."/>
            <person name="Pretorius Z.A."/>
            <person name="Steffenson B.J."/>
            <person name="Schwessinger B."/>
            <person name="Dodds P.N."/>
            <person name="Figueroa M."/>
        </authorList>
    </citation>
    <scope>NUCLEOTIDE SEQUENCE [LARGE SCALE GENOMIC DNA]</scope>
    <source>
        <strain evidence="2">21-0</strain>
    </source>
</reference>
<feature type="signal peptide" evidence="1">
    <location>
        <begin position="1"/>
        <end position="24"/>
    </location>
</feature>
<comment type="caution">
    <text evidence="2">The sequence shown here is derived from an EMBL/GenBank/DDBJ whole genome shotgun (WGS) entry which is preliminary data.</text>
</comment>
<name>A0A5B0PJ17_PUCGR</name>
<evidence type="ECO:0000256" key="1">
    <source>
        <dbReference type="SAM" id="SignalP"/>
    </source>
</evidence>
<dbReference type="OrthoDB" id="10557062at2759"/>
<accession>A0A5B0PJ17</accession>
<keyword evidence="3" id="KW-1185">Reference proteome</keyword>
<gene>
    <name evidence="2" type="ORF">PGT21_004834</name>
</gene>
<sequence length="525" mass="61045">MYASCFKMWLLLISPLGLIGRSNCAFPATEETLELAFKDYDFLLKSRKLSTELSYGDEEYFSWLETGQKISGKHSQDEENIDKSLKEKKLKPKNVQPQEIINEELEKRVWRKFSNLFMDLRLPLKQNAYRDFHFLLREIWNGLRSLSPQHGGQTEGQYSKEATDLELSNIFRNWKKISALLQQKDKRFQDENLDAERKHDIKLYGVCLHLSDLLVTHFSISARYGLINTDSLRLSINQKDHWLIISHYLGGTSLGSLFITQVCLNVMFQDTLEGSLFTAEIQDFLKLLDKETWMKLSRTHLGVQIYGKVWNEKLEPVFVEQVKYLGAQFIHITSPESQLLADGSIETNLKNMAGRLMNQICKIQLTTFDLSSQIIFAKILLSMLHHMQRYSPLKTDWNLENSPVYLEFKSIEDAMMLYSDALKSAWSRFGELLKLLALDKIYKLPNPCYKMHDIILTDINKRHAGSVFDFHLEENSKNTLTSSIIKQTKYIVNKLGEVKKQESGKLSKEYQHVVKILNYPAERNE</sequence>
<dbReference type="AlphaFoldDB" id="A0A5B0PJ17"/>
<proteinExistence type="predicted"/>